<keyword evidence="4" id="KW-0410">Iron transport</keyword>
<gene>
    <name evidence="13" type="ORF">SAMN05660226_01812</name>
</gene>
<dbReference type="SUPFAM" id="SSF56935">
    <property type="entry name" value="Porins"/>
    <property type="match status" value="1"/>
</dbReference>
<comment type="subcellular location">
    <subcellularLocation>
        <location evidence="1 11">Cell outer membrane</location>
        <topology evidence="1 11">Multi-pass membrane protein</topology>
    </subcellularLocation>
</comment>
<sequence length="1069" mass="115935">MHFLFYKKTGKLSDSTLPKTRLAIKAVFVMMLVLAMGVHTESMASIHAASGLMQELTVSGVVMDKQGNVLTQASVNVKGVAGRGTNTDAAGRFTLTVPSNSVLVVSFIGYEAKEITVTDSKPITVVLDESFAELDEVVVTSFGIQRDRKTLGYGVSEMKSEELTKAPTTDVTNALSGKVAGVQVSGAGGGFAGSNITIRGFSTFTGSNQPLYVVDGIPLDNSGGNNSVNSGVVTSSRISDINPQDIENISVLKGAAATVLYGSRAASGVILITTKKGKQGTRNQVTVGTNTAVGTVSRFPDFQNEYAQGSNGNYINNVAGSWGPRIEGQIVENWFGEEEVLRAYPNNIRDILQNSISSQNDLSFSGATDKYDYRVSYGYTKETGLVPNNELTRNNLSVNVGTNISDKLRIGTSFSYTNNTSDRTQSGNQGANPLWRGIYAPRSYDLTNLPFEDEEGNQLWYAAEDHPYWSIKHITNRGEVNRFYGNVNLKYDILDWLQADLKVGTDVFNSVSKGFDDMGVRSNANTNSAGAGGVTDRSMTVRNINSYFTVTGNRKISEDINILATVGNEIIANYRNSLRADGLGIVLRGFDHQSNFLTYNTANGTSVNEQRAIGVFADLVVDYKNFLSVNVKARNDFSSTLAPGNRSIFYPALAISWVPTEAFPSLKSDVLSSLKIRANIGEVGKGTSAYETNTYYGRANAGDGLGSTAVNFPFNGLAGYTLNNSAGNPQLEPEFTREIELGTEVSLFSGRVFLDGSVYRRDTRNLIFNVPVPSSSGFTSISTNAGKLSTKGLELLLRVVPVKNENFNWDASFNFTTFRSVVEELAPGVDNISIGGFTSPNIRLVAGEEYGQIWSNAYQRNEAGQVIIGANGLPRPTSAVQRVGNPNPKFVLGWNNTLSFKDFTFSFLFDFKYKGDQLSRTIGDLQINGVAAETAEYPRFNADGTPATPYVFEGVLEDGTPNNIGVTAQQYYGLQGKYVAWEGYVLDATFLKLREANLSYRLPARLLGGQKFIKAVNLSVYGRNLFIYAPNYPHLDPEQNLLGISNARGLEFGIQPTARTIGGSIRLTL</sequence>
<accession>A0A1T5BWH1</accession>
<evidence type="ECO:0000313" key="13">
    <source>
        <dbReference type="EMBL" id="SKB51481.1"/>
    </source>
</evidence>
<dbReference type="Pfam" id="PF13715">
    <property type="entry name" value="CarbopepD_reg_2"/>
    <property type="match status" value="1"/>
</dbReference>
<feature type="domain" description="TonB-dependent receptor plug" evidence="12">
    <location>
        <begin position="152"/>
        <end position="269"/>
    </location>
</feature>
<dbReference type="SUPFAM" id="SSF49464">
    <property type="entry name" value="Carboxypeptidase regulatory domain-like"/>
    <property type="match status" value="1"/>
</dbReference>
<keyword evidence="6" id="KW-0408">Iron</keyword>
<dbReference type="AlphaFoldDB" id="A0A1T5BWH1"/>
<dbReference type="InterPro" id="IPR039426">
    <property type="entry name" value="TonB-dep_rcpt-like"/>
</dbReference>
<evidence type="ECO:0000256" key="2">
    <source>
        <dbReference type="ARBA" id="ARBA00022448"/>
    </source>
</evidence>
<dbReference type="InterPro" id="IPR008969">
    <property type="entry name" value="CarboxyPept-like_regulatory"/>
</dbReference>
<evidence type="ECO:0000256" key="10">
    <source>
        <dbReference type="ARBA" id="ARBA00023237"/>
    </source>
</evidence>
<proteinExistence type="inferred from homology"/>
<evidence type="ECO:0000256" key="9">
    <source>
        <dbReference type="ARBA" id="ARBA00023136"/>
    </source>
</evidence>
<dbReference type="Gene3D" id="2.170.130.10">
    <property type="entry name" value="TonB-dependent receptor, plug domain"/>
    <property type="match status" value="1"/>
</dbReference>
<dbReference type="Gene3D" id="2.40.170.20">
    <property type="entry name" value="TonB-dependent receptor, beta-barrel domain"/>
    <property type="match status" value="1"/>
</dbReference>
<dbReference type="NCBIfam" id="TIGR04056">
    <property type="entry name" value="OMP_RagA_SusC"/>
    <property type="match status" value="1"/>
</dbReference>
<keyword evidence="2 11" id="KW-0813">Transport</keyword>
<dbReference type="STRING" id="623280.SAMN05660226_01812"/>
<keyword evidence="14" id="KW-1185">Reference proteome</keyword>
<evidence type="ECO:0000256" key="4">
    <source>
        <dbReference type="ARBA" id="ARBA00022496"/>
    </source>
</evidence>
<dbReference type="InterPro" id="IPR012910">
    <property type="entry name" value="Plug_dom"/>
</dbReference>
<keyword evidence="10 11" id="KW-0998">Cell outer membrane</keyword>
<evidence type="ECO:0000313" key="14">
    <source>
        <dbReference type="Proteomes" id="UP000190541"/>
    </source>
</evidence>
<evidence type="ECO:0000259" key="12">
    <source>
        <dbReference type="Pfam" id="PF07715"/>
    </source>
</evidence>
<dbReference type="Pfam" id="PF07715">
    <property type="entry name" value="Plug"/>
    <property type="match status" value="1"/>
</dbReference>
<dbReference type="RefSeq" id="WP_079716473.1">
    <property type="nucleotide sequence ID" value="NZ_FUYS01000003.1"/>
</dbReference>
<reference evidence="13 14" key="1">
    <citation type="submission" date="2017-02" db="EMBL/GenBank/DDBJ databases">
        <authorList>
            <person name="Peterson S.W."/>
        </authorList>
    </citation>
    <scope>NUCLEOTIDE SEQUENCE [LARGE SCALE GENOMIC DNA]</scope>
    <source>
        <strain evidence="13 14">DSM 22899</strain>
    </source>
</reference>
<dbReference type="GO" id="GO:0006826">
    <property type="term" value="P:iron ion transport"/>
    <property type="evidence" value="ECO:0007669"/>
    <property type="project" value="UniProtKB-KW"/>
</dbReference>
<comment type="similarity">
    <text evidence="11">Belongs to the TonB-dependent receptor family.</text>
</comment>
<dbReference type="EMBL" id="FUYS01000003">
    <property type="protein sequence ID" value="SKB51481.1"/>
    <property type="molecule type" value="Genomic_DNA"/>
</dbReference>
<dbReference type="InterPro" id="IPR023997">
    <property type="entry name" value="TonB-dep_OMP_SusC/RagA_CS"/>
</dbReference>
<organism evidence="13 14">
    <name type="scientific">Parapedobacter luteus</name>
    <dbReference type="NCBI Taxonomy" id="623280"/>
    <lineage>
        <taxon>Bacteria</taxon>
        <taxon>Pseudomonadati</taxon>
        <taxon>Bacteroidota</taxon>
        <taxon>Sphingobacteriia</taxon>
        <taxon>Sphingobacteriales</taxon>
        <taxon>Sphingobacteriaceae</taxon>
        <taxon>Parapedobacter</taxon>
    </lineage>
</organism>
<evidence type="ECO:0000256" key="11">
    <source>
        <dbReference type="PROSITE-ProRule" id="PRU01360"/>
    </source>
</evidence>
<dbReference type="InterPro" id="IPR036942">
    <property type="entry name" value="Beta-barrel_TonB_sf"/>
</dbReference>
<dbReference type="PANTHER" id="PTHR32552">
    <property type="entry name" value="FERRICHROME IRON RECEPTOR-RELATED"/>
    <property type="match status" value="1"/>
</dbReference>
<name>A0A1T5BWH1_9SPHI</name>
<dbReference type="Proteomes" id="UP000190541">
    <property type="component" value="Unassembled WGS sequence"/>
</dbReference>
<dbReference type="PROSITE" id="PS52016">
    <property type="entry name" value="TONB_DEPENDENT_REC_3"/>
    <property type="match status" value="1"/>
</dbReference>
<dbReference type="Gene3D" id="2.60.40.1120">
    <property type="entry name" value="Carboxypeptidase-like, regulatory domain"/>
    <property type="match status" value="1"/>
</dbReference>
<evidence type="ECO:0000256" key="1">
    <source>
        <dbReference type="ARBA" id="ARBA00004571"/>
    </source>
</evidence>
<keyword evidence="5 11" id="KW-0812">Transmembrane</keyword>
<evidence type="ECO:0000256" key="6">
    <source>
        <dbReference type="ARBA" id="ARBA00023004"/>
    </source>
</evidence>
<dbReference type="NCBIfam" id="TIGR04057">
    <property type="entry name" value="SusC_RagA_signa"/>
    <property type="match status" value="1"/>
</dbReference>
<keyword evidence="8" id="KW-0798">TonB box</keyword>
<evidence type="ECO:0000256" key="5">
    <source>
        <dbReference type="ARBA" id="ARBA00022692"/>
    </source>
</evidence>
<dbReference type="OrthoDB" id="9768177at2"/>
<evidence type="ECO:0000256" key="7">
    <source>
        <dbReference type="ARBA" id="ARBA00023065"/>
    </source>
</evidence>
<protein>
    <submittedName>
        <fullName evidence="13">TonB-linked outer membrane protein, SusC/RagA family</fullName>
    </submittedName>
</protein>
<dbReference type="GO" id="GO:0009279">
    <property type="term" value="C:cell outer membrane"/>
    <property type="evidence" value="ECO:0007669"/>
    <property type="project" value="UniProtKB-SubCell"/>
</dbReference>
<keyword evidence="7" id="KW-0406">Ion transport</keyword>
<keyword evidence="3 11" id="KW-1134">Transmembrane beta strand</keyword>
<keyword evidence="9 11" id="KW-0472">Membrane</keyword>
<evidence type="ECO:0000256" key="3">
    <source>
        <dbReference type="ARBA" id="ARBA00022452"/>
    </source>
</evidence>
<dbReference type="PANTHER" id="PTHR32552:SF81">
    <property type="entry name" value="TONB-DEPENDENT OUTER MEMBRANE RECEPTOR"/>
    <property type="match status" value="1"/>
</dbReference>
<dbReference type="InterPro" id="IPR023996">
    <property type="entry name" value="TonB-dep_OMP_SusC/RagA"/>
</dbReference>
<dbReference type="InterPro" id="IPR037066">
    <property type="entry name" value="Plug_dom_sf"/>
</dbReference>
<evidence type="ECO:0000256" key="8">
    <source>
        <dbReference type="ARBA" id="ARBA00023077"/>
    </source>
</evidence>